<gene>
    <name evidence="2" type="ORF">GCM10022197_33610</name>
</gene>
<evidence type="ECO:0008006" key="4">
    <source>
        <dbReference type="Google" id="ProtNLM"/>
    </source>
</evidence>
<dbReference type="RefSeq" id="WP_204910078.1">
    <property type="nucleotide sequence ID" value="NZ_BAAAYR010000004.1"/>
</dbReference>
<evidence type="ECO:0000256" key="1">
    <source>
        <dbReference type="SAM" id="Phobius"/>
    </source>
</evidence>
<proteinExistence type="predicted"/>
<evidence type="ECO:0000313" key="3">
    <source>
        <dbReference type="Proteomes" id="UP001500767"/>
    </source>
</evidence>
<accession>A0ABP6Y1M3</accession>
<keyword evidence="1" id="KW-0812">Transmembrane</keyword>
<keyword evidence="1" id="KW-0472">Membrane</keyword>
<feature type="transmembrane region" description="Helical" evidence="1">
    <location>
        <begin position="45"/>
        <end position="68"/>
    </location>
</feature>
<comment type="caution">
    <text evidence="2">The sequence shown here is derived from an EMBL/GenBank/DDBJ whole genome shotgun (WGS) entry which is preliminary data.</text>
</comment>
<evidence type="ECO:0000313" key="2">
    <source>
        <dbReference type="EMBL" id="GAA3573958.1"/>
    </source>
</evidence>
<reference evidence="3" key="1">
    <citation type="journal article" date="2019" name="Int. J. Syst. Evol. Microbiol.">
        <title>The Global Catalogue of Microorganisms (GCM) 10K type strain sequencing project: providing services to taxonomists for standard genome sequencing and annotation.</title>
        <authorList>
            <consortium name="The Broad Institute Genomics Platform"/>
            <consortium name="The Broad Institute Genome Sequencing Center for Infectious Disease"/>
            <person name="Wu L."/>
            <person name="Ma J."/>
        </authorList>
    </citation>
    <scope>NUCLEOTIDE SEQUENCE [LARGE SCALE GENOMIC DNA]</scope>
    <source>
        <strain evidence="3">JCM 16540</strain>
    </source>
</reference>
<organism evidence="2 3">
    <name type="scientific">Microlunatus spumicola</name>
    <dbReference type="NCBI Taxonomy" id="81499"/>
    <lineage>
        <taxon>Bacteria</taxon>
        <taxon>Bacillati</taxon>
        <taxon>Actinomycetota</taxon>
        <taxon>Actinomycetes</taxon>
        <taxon>Propionibacteriales</taxon>
        <taxon>Propionibacteriaceae</taxon>
        <taxon>Microlunatus</taxon>
    </lineage>
</organism>
<name>A0ABP6Y1M3_9ACTN</name>
<feature type="transmembrane region" description="Helical" evidence="1">
    <location>
        <begin position="6"/>
        <end position="24"/>
    </location>
</feature>
<sequence>MYGPLALLLVVTAIFAAGVVWLRVRATGPSPAPPGAFDLEQVQGFVFVGSGALVLLGVAVLVVGLVGRPGPAEAMGVLGLLAYLLYLAIAVLLIVRTARRGARRAA</sequence>
<dbReference type="EMBL" id="BAAAYR010000004">
    <property type="protein sequence ID" value="GAA3573958.1"/>
    <property type="molecule type" value="Genomic_DNA"/>
</dbReference>
<keyword evidence="3" id="KW-1185">Reference proteome</keyword>
<feature type="transmembrane region" description="Helical" evidence="1">
    <location>
        <begin position="74"/>
        <end position="95"/>
    </location>
</feature>
<keyword evidence="1" id="KW-1133">Transmembrane helix</keyword>
<protein>
    <recommendedName>
        <fullName evidence="4">Integral membrane protein</fullName>
    </recommendedName>
</protein>
<dbReference type="Proteomes" id="UP001500767">
    <property type="component" value="Unassembled WGS sequence"/>
</dbReference>